<dbReference type="EMBL" id="CM045873">
    <property type="protein sequence ID" value="KAI7947591.1"/>
    <property type="molecule type" value="Genomic_DNA"/>
</dbReference>
<reference evidence="2" key="2">
    <citation type="journal article" date="2018" name="Mol. Plant Microbe Interact.">
        <title>Genome sequence resources for the wheat stripe rust pathogen (Puccinia striiformis f. sp. tritici) and the barley stripe rust pathogen (Puccinia striiformis f. sp. hordei).</title>
        <authorList>
            <person name="Xia C."/>
            <person name="Wang M."/>
            <person name="Yin C."/>
            <person name="Cornejo O.E."/>
            <person name="Hulbert S.H."/>
            <person name="Chen X."/>
        </authorList>
    </citation>
    <scope>NUCLEOTIDE SEQUENCE [LARGE SCALE GENOMIC DNA]</scope>
    <source>
        <strain evidence="2">93-210</strain>
    </source>
</reference>
<evidence type="ECO:0000313" key="1">
    <source>
        <dbReference type="EMBL" id="KAI7947591.1"/>
    </source>
</evidence>
<proteinExistence type="predicted"/>
<comment type="caution">
    <text evidence="1">The sequence shown here is derived from an EMBL/GenBank/DDBJ whole genome shotgun (WGS) entry which is preliminary data.</text>
</comment>
<protein>
    <submittedName>
        <fullName evidence="1">Uncharacterized protein</fullName>
    </submittedName>
</protein>
<gene>
    <name evidence="1" type="ORF">MJO28_009499</name>
</gene>
<accession>A0ACC0E9H5</accession>
<dbReference type="Proteomes" id="UP001060170">
    <property type="component" value="Chromosome 9"/>
</dbReference>
<name>A0ACC0E9H5_9BASI</name>
<evidence type="ECO:0000313" key="2">
    <source>
        <dbReference type="Proteomes" id="UP001060170"/>
    </source>
</evidence>
<organism evidence="1 2">
    <name type="scientific">Puccinia striiformis f. sp. tritici</name>
    <dbReference type="NCBI Taxonomy" id="168172"/>
    <lineage>
        <taxon>Eukaryota</taxon>
        <taxon>Fungi</taxon>
        <taxon>Dikarya</taxon>
        <taxon>Basidiomycota</taxon>
        <taxon>Pucciniomycotina</taxon>
        <taxon>Pucciniomycetes</taxon>
        <taxon>Pucciniales</taxon>
        <taxon>Pucciniaceae</taxon>
        <taxon>Puccinia</taxon>
    </lineage>
</organism>
<reference evidence="1 2" key="3">
    <citation type="journal article" date="2022" name="Microbiol. Spectr.">
        <title>Folding features and dynamics of 3D genome architecture in plant fungal pathogens.</title>
        <authorList>
            <person name="Xia C."/>
        </authorList>
    </citation>
    <scope>NUCLEOTIDE SEQUENCE [LARGE SCALE GENOMIC DNA]</scope>
    <source>
        <strain evidence="1 2">93-210</strain>
    </source>
</reference>
<sequence length="95" mass="10688">MSPGRCSWQPVTVLWSSEHHQYLAAGHEQPTKNDYGDAHQQQKGETQSKILGRPTGGDGEEEERAGLLNSKKLHQRITTSTTIHDHPIKQESFIE</sequence>
<reference evidence="2" key="1">
    <citation type="journal article" date="2018" name="BMC Genomics">
        <title>Genomic insights into host adaptation between the wheat stripe rust pathogen (Puccinia striiformis f. sp. tritici) and the barley stripe rust pathogen (Puccinia striiformis f. sp. hordei).</title>
        <authorList>
            <person name="Xia C."/>
            <person name="Wang M."/>
            <person name="Yin C."/>
            <person name="Cornejo O.E."/>
            <person name="Hulbert S.H."/>
            <person name="Chen X."/>
        </authorList>
    </citation>
    <scope>NUCLEOTIDE SEQUENCE [LARGE SCALE GENOMIC DNA]</scope>
    <source>
        <strain evidence="2">93-210</strain>
    </source>
</reference>
<keyword evidence="2" id="KW-1185">Reference proteome</keyword>